<name>A0ABP5LYD3_9ACTN</name>
<evidence type="ECO:0000256" key="1">
    <source>
        <dbReference type="SAM" id="MobiDB-lite"/>
    </source>
</evidence>
<reference evidence="3" key="1">
    <citation type="journal article" date="2019" name="Int. J. Syst. Evol. Microbiol.">
        <title>The Global Catalogue of Microorganisms (GCM) 10K type strain sequencing project: providing services to taxonomists for standard genome sequencing and annotation.</title>
        <authorList>
            <consortium name="The Broad Institute Genomics Platform"/>
            <consortium name="The Broad Institute Genome Sequencing Center for Infectious Disease"/>
            <person name="Wu L."/>
            <person name="Ma J."/>
        </authorList>
    </citation>
    <scope>NUCLEOTIDE SEQUENCE [LARGE SCALE GENOMIC DNA]</scope>
    <source>
        <strain evidence="3">JCM 14560</strain>
    </source>
</reference>
<feature type="region of interest" description="Disordered" evidence="1">
    <location>
        <begin position="36"/>
        <end position="59"/>
    </location>
</feature>
<protein>
    <submittedName>
        <fullName evidence="2">Uncharacterized protein</fullName>
    </submittedName>
</protein>
<sequence>MEDFEASVGAVGDLPLRAQPKAVAIQEAAPDRRYVGRQHGRVAKARKWRAGSKRWNPIS</sequence>
<dbReference type="EMBL" id="BAAANT010000050">
    <property type="protein sequence ID" value="GAA2156151.1"/>
    <property type="molecule type" value="Genomic_DNA"/>
</dbReference>
<gene>
    <name evidence="2" type="ORF">GCM10009760_56820</name>
</gene>
<comment type="caution">
    <text evidence="2">The sequence shown here is derived from an EMBL/GenBank/DDBJ whole genome shotgun (WGS) entry which is preliminary data.</text>
</comment>
<proteinExistence type="predicted"/>
<evidence type="ECO:0000313" key="3">
    <source>
        <dbReference type="Proteomes" id="UP001422759"/>
    </source>
</evidence>
<organism evidence="2 3">
    <name type="scientific">Kitasatospora kazusensis</name>
    <dbReference type="NCBI Taxonomy" id="407974"/>
    <lineage>
        <taxon>Bacteria</taxon>
        <taxon>Bacillati</taxon>
        <taxon>Actinomycetota</taxon>
        <taxon>Actinomycetes</taxon>
        <taxon>Kitasatosporales</taxon>
        <taxon>Streptomycetaceae</taxon>
        <taxon>Kitasatospora</taxon>
    </lineage>
</organism>
<feature type="compositionally biased region" description="Basic residues" evidence="1">
    <location>
        <begin position="36"/>
        <end position="52"/>
    </location>
</feature>
<keyword evidence="3" id="KW-1185">Reference proteome</keyword>
<evidence type="ECO:0000313" key="2">
    <source>
        <dbReference type="EMBL" id="GAA2156151.1"/>
    </source>
</evidence>
<dbReference type="Proteomes" id="UP001422759">
    <property type="component" value="Unassembled WGS sequence"/>
</dbReference>
<accession>A0ABP5LYD3</accession>